<feature type="region of interest" description="Disordered" evidence="6">
    <location>
        <begin position="204"/>
        <end position="230"/>
    </location>
</feature>
<gene>
    <name evidence="8" type="primary">ZCCHC9_2</name>
    <name evidence="8" type="ORF">IWQ60_001448</name>
</gene>
<dbReference type="GO" id="GO:0008270">
    <property type="term" value="F:zinc ion binding"/>
    <property type="evidence" value="ECO:0007669"/>
    <property type="project" value="UniProtKB-KW"/>
</dbReference>
<evidence type="ECO:0000256" key="4">
    <source>
        <dbReference type="ARBA" id="ARBA00022833"/>
    </source>
</evidence>
<feature type="domain" description="CCHC-type" evidence="7">
    <location>
        <begin position="123"/>
        <end position="139"/>
    </location>
</feature>
<dbReference type="SMART" id="SM00343">
    <property type="entry name" value="ZnF_C2HC"/>
    <property type="match status" value="4"/>
</dbReference>
<keyword evidence="4" id="KW-0862">Zinc</keyword>
<dbReference type="Gene3D" id="4.10.60.10">
    <property type="entry name" value="Zinc finger, CCHC-type"/>
    <property type="match status" value="2"/>
</dbReference>
<dbReference type="AlphaFoldDB" id="A0A9W8AE01"/>
<proteinExistence type="predicted"/>
<dbReference type="PANTHER" id="PTHR46242:SF1">
    <property type="entry name" value="ZINC FINGER CCHC DOMAIN-CONTAINING PROTEIN 9"/>
    <property type="match status" value="1"/>
</dbReference>
<dbReference type="GO" id="GO:0005730">
    <property type="term" value="C:nucleolus"/>
    <property type="evidence" value="ECO:0007669"/>
    <property type="project" value="TreeGrafter"/>
</dbReference>
<feature type="region of interest" description="Disordered" evidence="6">
    <location>
        <begin position="1"/>
        <end position="66"/>
    </location>
</feature>
<evidence type="ECO:0000313" key="8">
    <source>
        <dbReference type="EMBL" id="KAJ1929137.1"/>
    </source>
</evidence>
<feature type="compositionally biased region" description="Basic residues" evidence="6">
    <location>
        <begin position="220"/>
        <end position="230"/>
    </location>
</feature>
<dbReference type="OrthoDB" id="3863715at2759"/>
<keyword evidence="1" id="KW-0479">Metal-binding</keyword>
<evidence type="ECO:0000256" key="6">
    <source>
        <dbReference type="SAM" id="MobiDB-lite"/>
    </source>
</evidence>
<dbReference type="EMBL" id="JANBPT010000046">
    <property type="protein sequence ID" value="KAJ1929137.1"/>
    <property type="molecule type" value="Genomic_DNA"/>
</dbReference>
<evidence type="ECO:0000256" key="3">
    <source>
        <dbReference type="ARBA" id="ARBA00022771"/>
    </source>
</evidence>
<evidence type="ECO:0000259" key="7">
    <source>
        <dbReference type="PROSITE" id="PS50158"/>
    </source>
</evidence>
<dbReference type="InterPro" id="IPR001878">
    <property type="entry name" value="Znf_CCHC"/>
</dbReference>
<organism evidence="8 9">
    <name type="scientific">Tieghemiomyces parasiticus</name>
    <dbReference type="NCBI Taxonomy" id="78921"/>
    <lineage>
        <taxon>Eukaryota</taxon>
        <taxon>Fungi</taxon>
        <taxon>Fungi incertae sedis</taxon>
        <taxon>Zoopagomycota</taxon>
        <taxon>Kickxellomycotina</taxon>
        <taxon>Dimargaritomycetes</taxon>
        <taxon>Dimargaritales</taxon>
        <taxon>Dimargaritaceae</taxon>
        <taxon>Tieghemiomyces</taxon>
    </lineage>
</organism>
<reference evidence="8" key="1">
    <citation type="submission" date="2022-07" db="EMBL/GenBank/DDBJ databases">
        <title>Phylogenomic reconstructions and comparative analyses of Kickxellomycotina fungi.</title>
        <authorList>
            <person name="Reynolds N.K."/>
            <person name="Stajich J.E."/>
            <person name="Barry K."/>
            <person name="Grigoriev I.V."/>
            <person name="Crous P."/>
            <person name="Smith M.E."/>
        </authorList>
    </citation>
    <scope>NUCLEOTIDE SEQUENCE</scope>
    <source>
        <strain evidence="8">RSA 861</strain>
    </source>
</reference>
<evidence type="ECO:0000313" key="9">
    <source>
        <dbReference type="Proteomes" id="UP001150569"/>
    </source>
</evidence>
<keyword evidence="3 5" id="KW-0863">Zinc-finger</keyword>
<comment type="caution">
    <text evidence="8">The sequence shown here is derived from an EMBL/GenBank/DDBJ whole genome shotgun (WGS) entry which is preliminary data.</text>
</comment>
<dbReference type="FunFam" id="4.10.60.10:FF:000091">
    <property type="entry name" value="Zinc finger CCHC-type-containing 9"/>
    <property type="match status" value="1"/>
</dbReference>
<dbReference type="InterPro" id="IPR036875">
    <property type="entry name" value="Znf_CCHC_sf"/>
</dbReference>
<keyword evidence="2" id="KW-0677">Repeat</keyword>
<dbReference type="Pfam" id="PF00098">
    <property type="entry name" value="zf-CCHC"/>
    <property type="match status" value="1"/>
</dbReference>
<name>A0A9W8AE01_9FUNG</name>
<dbReference type="GO" id="GO:0003676">
    <property type="term" value="F:nucleic acid binding"/>
    <property type="evidence" value="ECO:0007669"/>
    <property type="project" value="InterPro"/>
</dbReference>
<dbReference type="PANTHER" id="PTHR46242">
    <property type="entry name" value="ZINC FINGER CCHC DOMAIN-CONTAINING PROTEIN 9 ZCCHC9"/>
    <property type="match status" value="1"/>
</dbReference>
<dbReference type="PROSITE" id="PS50158">
    <property type="entry name" value="ZF_CCHC"/>
    <property type="match status" value="2"/>
</dbReference>
<accession>A0A9W8AE01</accession>
<keyword evidence="9" id="KW-1185">Reference proteome</keyword>
<sequence>MTRFAQRAPRKPYEGGNFRVDDGGNGGHRPARGSPYGHGNGAAGNRPPFKDGKGWRSNLPNRPGSARRQNQVCFVCREPGHQSADCPQAADVGVGACYHCNAMDHTSKRCTLPKEEQLFRFSRCFVCKGEGHLSGQCPKNEKGLYVNGGACRLCGSKTHFVSDCPKTMVDTKNEALYVGTGSANQGGDDDDLLETEFTRDAVKRRPPTAVAATRPAAARPAKKGPKVVNF</sequence>
<evidence type="ECO:0000256" key="2">
    <source>
        <dbReference type="ARBA" id="ARBA00022737"/>
    </source>
</evidence>
<feature type="domain" description="CCHC-type" evidence="7">
    <location>
        <begin position="73"/>
        <end position="88"/>
    </location>
</feature>
<dbReference type="SUPFAM" id="SSF57756">
    <property type="entry name" value="Retrovirus zinc finger-like domains"/>
    <property type="match status" value="2"/>
</dbReference>
<feature type="compositionally biased region" description="Low complexity" evidence="6">
    <location>
        <begin position="207"/>
        <end position="219"/>
    </location>
</feature>
<protein>
    <submittedName>
        <fullName evidence="8">Zinc finger CCHC domain-containing protein 9</fullName>
    </submittedName>
</protein>
<evidence type="ECO:0000256" key="1">
    <source>
        <dbReference type="ARBA" id="ARBA00022723"/>
    </source>
</evidence>
<dbReference type="Proteomes" id="UP001150569">
    <property type="component" value="Unassembled WGS sequence"/>
</dbReference>
<dbReference type="InterPro" id="IPR042246">
    <property type="entry name" value="ZCCHC9"/>
</dbReference>
<evidence type="ECO:0000256" key="5">
    <source>
        <dbReference type="PROSITE-ProRule" id="PRU00047"/>
    </source>
</evidence>